<keyword evidence="2" id="KW-1185">Reference proteome</keyword>
<gene>
    <name evidence="1" type="ORF">J7I43_19875</name>
</gene>
<accession>A0ABS3YJL5</accession>
<dbReference type="EMBL" id="JAGHKP010000004">
    <property type="protein sequence ID" value="MBO9154493.1"/>
    <property type="molecule type" value="Genomic_DNA"/>
</dbReference>
<comment type="caution">
    <text evidence="1">The sequence shown here is derived from an EMBL/GenBank/DDBJ whole genome shotgun (WGS) entry which is preliminary data.</text>
</comment>
<evidence type="ECO:0000313" key="2">
    <source>
        <dbReference type="Proteomes" id="UP000679126"/>
    </source>
</evidence>
<evidence type="ECO:0000313" key="1">
    <source>
        <dbReference type="EMBL" id="MBO9154493.1"/>
    </source>
</evidence>
<protein>
    <submittedName>
        <fullName evidence="1">Uncharacterized protein</fullName>
    </submittedName>
</protein>
<name>A0ABS3YJL5_9BACT</name>
<sequence length="232" mass="25996">MVVIACAKNDVNPDAKPTTDISLEILQMTSYAQFASLSDEKREQLVSYLDHAPKAKVDAIFKKMHDLNAPLLKAESQKMARATNSLTDPEDPFWVVPSPDDEPNAKDEVINVGEFVYHPYDVDFLYNWVPLFNALGIYWIRSTERFQLHWTGDPSPSSKYELHDLTHQGSALIGIAPGTSWTETATQNIKGQYFCSLRVQGVLSYGGINVPKEGQRYVNPGVVYQSQGTQLQ</sequence>
<proteinExistence type="predicted"/>
<organism evidence="1 2">
    <name type="scientific">Chitinophaga chungangae</name>
    <dbReference type="NCBI Taxonomy" id="2821488"/>
    <lineage>
        <taxon>Bacteria</taxon>
        <taxon>Pseudomonadati</taxon>
        <taxon>Bacteroidota</taxon>
        <taxon>Chitinophagia</taxon>
        <taxon>Chitinophagales</taxon>
        <taxon>Chitinophagaceae</taxon>
        <taxon>Chitinophaga</taxon>
    </lineage>
</organism>
<reference evidence="2" key="1">
    <citation type="submission" date="2021-03" db="EMBL/GenBank/DDBJ databases">
        <title>Assistant Professor.</title>
        <authorList>
            <person name="Huq M.A."/>
        </authorList>
    </citation>
    <scope>NUCLEOTIDE SEQUENCE [LARGE SCALE GENOMIC DNA]</scope>
    <source>
        <strain evidence="2">MAH-28</strain>
    </source>
</reference>
<dbReference type="RefSeq" id="WP_209147611.1">
    <property type="nucleotide sequence ID" value="NZ_JAGHKP010000004.1"/>
</dbReference>
<dbReference type="Proteomes" id="UP000679126">
    <property type="component" value="Unassembled WGS sequence"/>
</dbReference>